<sequence>MSQNDKRAEIKDTPAINEEEGAFAPQPHVPNKIRVISPVEVSEKAKKGIIPIAATTKKEHEDDINWSDDDPEIVNGTNTENEAVSEGYMNIITGDEADTTLIGSEDDAEHVETKRIDDKDEPVDIKYTDETAKPISKSSNNDMLRRRTNKQKTEETEATKHQESNDEYSAERRNIVFKAVDTTLQYPDVAMWVGVGLTVDTAVASKCAFLHMHDEPPRKADETLKFQVPDLPVVREPPAAVISERAAANRASREASAASAPPLNDPTGPKSNKRSRGGEDADAGV</sequence>
<proteinExistence type="predicted"/>
<name>A0A8J2I6Z8_9PLEO</name>
<feature type="region of interest" description="Disordered" evidence="1">
    <location>
        <begin position="1"/>
        <end position="29"/>
    </location>
</feature>
<dbReference type="RefSeq" id="XP_043172305.1">
    <property type="nucleotide sequence ID" value="XM_043316370.1"/>
</dbReference>
<gene>
    <name evidence="2" type="ORF">ALTATR162_LOCUS8737</name>
</gene>
<dbReference type="OrthoDB" id="3695708at2759"/>
<feature type="region of interest" description="Disordered" evidence="1">
    <location>
        <begin position="244"/>
        <end position="285"/>
    </location>
</feature>
<evidence type="ECO:0000313" key="3">
    <source>
        <dbReference type="Proteomes" id="UP000676310"/>
    </source>
</evidence>
<evidence type="ECO:0000313" key="2">
    <source>
        <dbReference type="EMBL" id="CAG5178511.1"/>
    </source>
</evidence>
<organism evidence="2 3">
    <name type="scientific">Alternaria atra</name>
    <dbReference type="NCBI Taxonomy" id="119953"/>
    <lineage>
        <taxon>Eukaryota</taxon>
        <taxon>Fungi</taxon>
        <taxon>Dikarya</taxon>
        <taxon>Ascomycota</taxon>
        <taxon>Pezizomycotina</taxon>
        <taxon>Dothideomycetes</taxon>
        <taxon>Pleosporomycetidae</taxon>
        <taxon>Pleosporales</taxon>
        <taxon>Pleosporineae</taxon>
        <taxon>Pleosporaceae</taxon>
        <taxon>Alternaria</taxon>
        <taxon>Alternaria sect. Ulocladioides</taxon>
    </lineage>
</organism>
<dbReference type="EMBL" id="CAJRGZ010000023">
    <property type="protein sequence ID" value="CAG5178511.1"/>
    <property type="molecule type" value="Genomic_DNA"/>
</dbReference>
<feature type="compositionally biased region" description="Basic and acidic residues" evidence="1">
    <location>
        <begin position="1"/>
        <end position="12"/>
    </location>
</feature>
<keyword evidence="3" id="KW-1185">Reference proteome</keyword>
<dbReference type="AlphaFoldDB" id="A0A8J2I6Z8"/>
<feature type="region of interest" description="Disordered" evidence="1">
    <location>
        <begin position="52"/>
        <end position="86"/>
    </location>
</feature>
<dbReference type="Proteomes" id="UP000676310">
    <property type="component" value="Unassembled WGS sequence"/>
</dbReference>
<feature type="region of interest" description="Disordered" evidence="1">
    <location>
        <begin position="100"/>
        <end position="167"/>
    </location>
</feature>
<accession>A0A8J2I6Z8</accession>
<dbReference type="GeneID" id="67020880"/>
<feature type="compositionally biased region" description="Basic and acidic residues" evidence="1">
    <location>
        <begin position="110"/>
        <end position="132"/>
    </location>
</feature>
<feature type="compositionally biased region" description="Low complexity" evidence="1">
    <location>
        <begin position="244"/>
        <end position="260"/>
    </location>
</feature>
<evidence type="ECO:0000256" key="1">
    <source>
        <dbReference type="SAM" id="MobiDB-lite"/>
    </source>
</evidence>
<protein>
    <submittedName>
        <fullName evidence="2">Uncharacterized protein</fullName>
    </submittedName>
</protein>
<feature type="compositionally biased region" description="Basic and acidic residues" evidence="1">
    <location>
        <begin position="151"/>
        <end position="167"/>
    </location>
</feature>
<reference evidence="2" key="1">
    <citation type="submission" date="2021-05" db="EMBL/GenBank/DDBJ databases">
        <authorList>
            <person name="Stam R."/>
        </authorList>
    </citation>
    <scope>NUCLEOTIDE SEQUENCE</scope>
    <source>
        <strain evidence="2">CS162</strain>
    </source>
</reference>
<comment type="caution">
    <text evidence="2">The sequence shown here is derived from an EMBL/GenBank/DDBJ whole genome shotgun (WGS) entry which is preliminary data.</text>
</comment>